<keyword evidence="1" id="KW-0479">Metal-binding</keyword>
<proteinExistence type="predicted"/>
<dbReference type="GO" id="GO:0043565">
    <property type="term" value="F:sequence-specific DNA binding"/>
    <property type="evidence" value="ECO:0007669"/>
    <property type="project" value="InterPro"/>
</dbReference>
<accession>A0A9W8B2S9</accession>
<comment type="caution">
    <text evidence="4">The sequence shown here is derived from an EMBL/GenBank/DDBJ whole genome shotgun (WGS) entry which is preliminary data.</text>
</comment>
<dbReference type="Pfam" id="PF00320">
    <property type="entry name" value="GATA"/>
    <property type="match status" value="1"/>
</dbReference>
<dbReference type="OrthoDB" id="515401at2759"/>
<sequence>MAGLQGFNGSISLSLGQQPNNPRTVSYVQRSTPSHIPRPISHPLEQPSAFHTFDEYLHSPQLGQDIERLLQGTPAHHLSPPLPASAAYPGPHSDPSTAANSSTSCGAESPQLKPASRRTKGSIRRARAANDRGYYCSNCYTMQTTLWRRTPDGQQRLCNPCGLYYRQYSYHRPLHLQCKSNARSSGMLAPLAPSPFAAPMSPIQPAAGFNSSTQPLFASHPPPSSQYSWTAPSPASFFTFGPHS</sequence>
<reference evidence="4" key="1">
    <citation type="submission" date="2022-07" db="EMBL/GenBank/DDBJ databases">
        <title>Phylogenomic reconstructions and comparative analyses of Kickxellomycotina fungi.</title>
        <authorList>
            <person name="Reynolds N.K."/>
            <person name="Stajich J.E."/>
            <person name="Barry K."/>
            <person name="Grigoriev I.V."/>
            <person name="Crous P."/>
            <person name="Smith M.E."/>
        </authorList>
    </citation>
    <scope>NUCLEOTIDE SEQUENCE</scope>
    <source>
        <strain evidence="4">RSA 567</strain>
    </source>
</reference>
<evidence type="ECO:0000313" key="5">
    <source>
        <dbReference type="Proteomes" id="UP001151582"/>
    </source>
</evidence>
<feature type="compositionally biased region" description="Polar residues" evidence="2">
    <location>
        <begin position="7"/>
        <end position="34"/>
    </location>
</feature>
<feature type="region of interest" description="Disordered" evidence="2">
    <location>
        <begin position="1"/>
        <end position="46"/>
    </location>
</feature>
<feature type="compositionally biased region" description="Basic residues" evidence="2">
    <location>
        <begin position="115"/>
        <end position="126"/>
    </location>
</feature>
<name>A0A9W8B2S9_9FUNG</name>
<dbReference type="GO" id="GO:0006355">
    <property type="term" value="P:regulation of DNA-templated transcription"/>
    <property type="evidence" value="ECO:0007669"/>
    <property type="project" value="InterPro"/>
</dbReference>
<dbReference type="Gene3D" id="3.30.50.10">
    <property type="entry name" value="Erythroid Transcription Factor GATA-1, subunit A"/>
    <property type="match status" value="1"/>
</dbReference>
<dbReference type="AlphaFoldDB" id="A0A9W8B2S9"/>
<dbReference type="Proteomes" id="UP001151582">
    <property type="component" value="Unassembled WGS sequence"/>
</dbReference>
<evidence type="ECO:0000313" key="4">
    <source>
        <dbReference type="EMBL" id="KAJ1980808.1"/>
    </source>
</evidence>
<dbReference type="EMBL" id="JANBQB010000151">
    <property type="protein sequence ID" value="KAJ1980808.1"/>
    <property type="molecule type" value="Genomic_DNA"/>
</dbReference>
<dbReference type="InterPro" id="IPR013088">
    <property type="entry name" value="Znf_NHR/GATA"/>
</dbReference>
<feature type="compositionally biased region" description="Low complexity" evidence="2">
    <location>
        <begin position="74"/>
        <end position="87"/>
    </location>
</feature>
<dbReference type="GO" id="GO:0008270">
    <property type="term" value="F:zinc ion binding"/>
    <property type="evidence" value="ECO:0007669"/>
    <property type="project" value="UniProtKB-KW"/>
</dbReference>
<keyword evidence="5" id="KW-1185">Reference proteome</keyword>
<feature type="domain" description="GATA-type" evidence="3">
    <location>
        <begin position="130"/>
        <end position="184"/>
    </location>
</feature>
<organism evidence="4 5">
    <name type="scientific">Dimargaris verticillata</name>
    <dbReference type="NCBI Taxonomy" id="2761393"/>
    <lineage>
        <taxon>Eukaryota</taxon>
        <taxon>Fungi</taxon>
        <taxon>Fungi incertae sedis</taxon>
        <taxon>Zoopagomycota</taxon>
        <taxon>Kickxellomycotina</taxon>
        <taxon>Dimargaritomycetes</taxon>
        <taxon>Dimargaritales</taxon>
        <taxon>Dimargaritaceae</taxon>
        <taxon>Dimargaris</taxon>
    </lineage>
</organism>
<keyword evidence="1" id="KW-0863">Zinc-finger</keyword>
<keyword evidence="1" id="KW-0862">Zinc</keyword>
<evidence type="ECO:0000259" key="3">
    <source>
        <dbReference type="PROSITE" id="PS50114"/>
    </source>
</evidence>
<feature type="compositionally biased region" description="Polar residues" evidence="2">
    <location>
        <begin position="94"/>
        <end position="106"/>
    </location>
</feature>
<gene>
    <name evidence="4" type="ORF">H4R34_002311</name>
</gene>
<dbReference type="PROSITE" id="PS50114">
    <property type="entry name" value="GATA_ZN_FINGER_2"/>
    <property type="match status" value="1"/>
</dbReference>
<evidence type="ECO:0000256" key="2">
    <source>
        <dbReference type="SAM" id="MobiDB-lite"/>
    </source>
</evidence>
<dbReference type="SMART" id="SM00401">
    <property type="entry name" value="ZnF_GATA"/>
    <property type="match status" value="1"/>
</dbReference>
<evidence type="ECO:0000256" key="1">
    <source>
        <dbReference type="PROSITE-ProRule" id="PRU00094"/>
    </source>
</evidence>
<protein>
    <recommendedName>
        <fullName evidence="3">GATA-type domain-containing protein</fullName>
    </recommendedName>
</protein>
<feature type="region of interest" description="Disordered" evidence="2">
    <location>
        <begin position="74"/>
        <end position="126"/>
    </location>
</feature>
<dbReference type="SUPFAM" id="SSF57716">
    <property type="entry name" value="Glucocorticoid receptor-like (DNA-binding domain)"/>
    <property type="match status" value="1"/>
</dbReference>
<dbReference type="CDD" id="cd00202">
    <property type="entry name" value="ZnF_GATA"/>
    <property type="match status" value="1"/>
</dbReference>
<dbReference type="InterPro" id="IPR000679">
    <property type="entry name" value="Znf_GATA"/>
</dbReference>